<dbReference type="EMBL" id="ML769542">
    <property type="protein sequence ID" value="KAE9394849.1"/>
    <property type="molecule type" value="Genomic_DNA"/>
</dbReference>
<sequence length="274" mass="30840">MLNTSPLQTEIQLHSLLRAHISLTHEIHGDEETENALSARRIQSRCFVYDIRNYKPINQWGSFLDDGSVNWLHIEHLANVVLINLRELPPLWATTIPPLGLESTRAYSAPGPFQGTWRRYVCFMDYRYVSNHYSNVAGGPRNPLFFHDIRFREATRLIEVKLHLISKGESRFQKPSCEGPNLNPRYPVLYFSGTSRGVSGGNVQISVDGTPRWTFVNALLISGSYLPSSKGVQIGGLASATGIVGSWSTSMHDQGPFWLWKVPHAHHGALMDFT</sequence>
<accession>A0A6A4H9B4</accession>
<dbReference type="AlphaFoldDB" id="A0A6A4H9B4"/>
<evidence type="ECO:0000313" key="1">
    <source>
        <dbReference type="EMBL" id="KAE9394849.1"/>
    </source>
</evidence>
<name>A0A6A4H9B4_9AGAR</name>
<reference evidence="1" key="1">
    <citation type="journal article" date="2019" name="Environ. Microbiol.">
        <title>Fungal ecological strategies reflected in gene transcription - a case study of two litter decomposers.</title>
        <authorList>
            <person name="Barbi F."/>
            <person name="Kohler A."/>
            <person name="Barry K."/>
            <person name="Baskaran P."/>
            <person name="Daum C."/>
            <person name="Fauchery L."/>
            <person name="Ihrmark K."/>
            <person name="Kuo A."/>
            <person name="LaButti K."/>
            <person name="Lipzen A."/>
            <person name="Morin E."/>
            <person name="Grigoriev I.V."/>
            <person name="Henrissat B."/>
            <person name="Lindahl B."/>
            <person name="Martin F."/>
        </authorList>
    </citation>
    <scope>NUCLEOTIDE SEQUENCE</scope>
    <source>
        <strain evidence="1">JB14</strain>
    </source>
</reference>
<gene>
    <name evidence="1" type="ORF">BT96DRAFT_886245</name>
</gene>
<proteinExistence type="predicted"/>
<protein>
    <submittedName>
        <fullName evidence="1">Uncharacterized protein</fullName>
    </submittedName>
</protein>
<evidence type="ECO:0000313" key="2">
    <source>
        <dbReference type="Proteomes" id="UP000799118"/>
    </source>
</evidence>
<dbReference type="Proteomes" id="UP000799118">
    <property type="component" value="Unassembled WGS sequence"/>
</dbReference>
<dbReference type="OrthoDB" id="3226064at2759"/>
<organism evidence="1 2">
    <name type="scientific">Gymnopus androsaceus JB14</name>
    <dbReference type="NCBI Taxonomy" id="1447944"/>
    <lineage>
        <taxon>Eukaryota</taxon>
        <taxon>Fungi</taxon>
        <taxon>Dikarya</taxon>
        <taxon>Basidiomycota</taxon>
        <taxon>Agaricomycotina</taxon>
        <taxon>Agaricomycetes</taxon>
        <taxon>Agaricomycetidae</taxon>
        <taxon>Agaricales</taxon>
        <taxon>Marasmiineae</taxon>
        <taxon>Omphalotaceae</taxon>
        <taxon>Gymnopus</taxon>
    </lineage>
</organism>
<keyword evidence="2" id="KW-1185">Reference proteome</keyword>